<dbReference type="InterPro" id="IPR020904">
    <property type="entry name" value="Sc_DH/Rdtase_CS"/>
</dbReference>
<proteinExistence type="inferred from homology"/>
<dbReference type="InterPro" id="IPR050259">
    <property type="entry name" value="SDR"/>
</dbReference>
<dbReference type="FunFam" id="3.40.50.720:FF:000084">
    <property type="entry name" value="Short-chain dehydrogenase reductase"/>
    <property type="match status" value="1"/>
</dbReference>
<feature type="domain" description="Ketoreductase" evidence="2">
    <location>
        <begin position="3"/>
        <end position="172"/>
    </location>
</feature>
<dbReference type="Proteomes" id="UP000249169">
    <property type="component" value="Unassembled WGS sequence"/>
</dbReference>
<dbReference type="RefSeq" id="WP_111731433.1">
    <property type="nucleotide sequence ID" value="NZ_QHKO01000015.1"/>
</dbReference>
<dbReference type="PRINTS" id="PR00081">
    <property type="entry name" value="GDHRDH"/>
</dbReference>
<evidence type="ECO:0000256" key="1">
    <source>
        <dbReference type="ARBA" id="ARBA00006484"/>
    </source>
</evidence>
<comment type="similarity">
    <text evidence="1">Belongs to the short-chain dehydrogenases/reductases (SDR) family.</text>
</comment>
<evidence type="ECO:0000313" key="4">
    <source>
        <dbReference type="Proteomes" id="UP000249169"/>
    </source>
</evidence>
<dbReference type="PROSITE" id="PS00061">
    <property type="entry name" value="ADH_SHORT"/>
    <property type="match status" value="1"/>
</dbReference>
<dbReference type="AlphaFoldDB" id="A0A328C6D8"/>
<dbReference type="Pfam" id="PF13561">
    <property type="entry name" value="adh_short_C2"/>
    <property type="match status" value="1"/>
</dbReference>
<dbReference type="PRINTS" id="PR00080">
    <property type="entry name" value="SDRFAMILY"/>
</dbReference>
<keyword evidence="4" id="KW-1185">Reference proteome</keyword>
<evidence type="ECO:0000259" key="2">
    <source>
        <dbReference type="SMART" id="SM00822"/>
    </source>
</evidence>
<protein>
    <submittedName>
        <fullName evidence="3">3-hydroxyacyl-CoA dehydrogenase</fullName>
    </submittedName>
</protein>
<dbReference type="GO" id="GO:0032787">
    <property type="term" value="P:monocarboxylic acid metabolic process"/>
    <property type="evidence" value="ECO:0007669"/>
    <property type="project" value="UniProtKB-ARBA"/>
</dbReference>
<name>A0A328C6D8_9DELT</name>
<dbReference type="InterPro" id="IPR036291">
    <property type="entry name" value="NAD(P)-bd_dom_sf"/>
</dbReference>
<accession>A0A328C6D8</accession>
<dbReference type="InterPro" id="IPR002347">
    <property type="entry name" value="SDR_fam"/>
</dbReference>
<dbReference type="PANTHER" id="PTHR42879">
    <property type="entry name" value="3-OXOACYL-(ACYL-CARRIER-PROTEIN) REDUCTASE"/>
    <property type="match status" value="1"/>
</dbReference>
<dbReference type="PANTHER" id="PTHR42879:SF2">
    <property type="entry name" value="3-OXOACYL-[ACYL-CARRIER-PROTEIN] REDUCTASE FABG"/>
    <property type="match status" value="1"/>
</dbReference>
<organism evidence="3 4">
    <name type="scientific">Lujinxingia litoralis</name>
    <dbReference type="NCBI Taxonomy" id="2211119"/>
    <lineage>
        <taxon>Bacteria</taxon>
        <taxon>Deltaproteobacteria</taxon>
        <taxon>Bradymonadales</taxon>
        <taxon>Lujinxingiaceae</taxon>
        <taxon>Lujinxingia</taxon>
    </lineage>
</organism>
<reference evidence="3 4" key="1">
    <citation type="submission" date="2018-05" db="EMBL/GenBank/DDBJ databases">
        <title>Lujinxingia marina gen. nov. sp. nov., a new facultative anaerobic member of the class Deltaproteobacteria, and proposal of Lujinxingaceae fam. nov.</title>
        <authorList>
            <person name="Li C.-M."/>
        </authorList>
    </citation>
    <scope>NUCLEOTIDE SEQUENCE [LARGE SCALE GENOMIC DNA]</scope>
    <source>
        <strain evidence="3 4">B210</strain>
    </source>
</reference>
<dbReference type="CDD" id="cd05233">
    <property type="entry name" value="SDR_c"/>
    <property type="match status" value="1"/>
</dbReference>
<dbReference type="Gene3D" id="3.40.50.720">
    <property type="entry name" value="NAD(P)-binding Rossmann-like Domain"/>
    <property type="match status" value="1"/>
</dbReference>
<dbReference type="OrthoDB" id="5354363at2"/>
<dbReference type="EMBL" id="QHKO01000015">
    <property type="protein sequence ID" value="RAL20074.1"/>
    <property type="molecule type" value="Genomic_DNA"/>
</dbReference>
<sequence length="254" mass="27126">MTQTVVITGGSSGIGLESARQFVRQGHRVVLCARDPEKLASARAQLHAEATEAGARVETHVLDVVDQQAVETLFERLGPIDVLVANAGICRQARLDDPHSDQVWKTTFDINVHGAYHCIKAAAKTMPEGARIVTVSSNLGKNARAGYEAYTASKHAVLGLTKSVALELASRQIRVNAVCPGWVNTPMAMADSAYTAEQQGQAPDEFRRRAIAQIPLGRMVEPGEVAALIAFLASDAASAITGQSYNVSNGEFFN</sequence>
<dbReference type="SMART" id="SM00822">
    <property type="entry name" value="PKS_KR"/>
    <property type="match status" value="1"/>
</dbReference>
<dbReference type="InterPro" id="IPR057326">
    <property type="entry name" value="KR_dom"/>
</dbReference>
<dbReference type="SUPFAM" id="SSF51735">
    <property type="entry name" value="NAD(P)-binding Rossmann-fold domains"/>
    <property type="match status" value="1"/>
</dbReference>
<evidence type="ECO:0000313" key="3">
    <source>
        <dbReference type="EMBL" id="RAL20074.1"/>
    </source>
</evidence>
<gene>
    <name evidence="3" type="ORF">DL240_18760</name>
</gene>
<comment type="caution">
    <text evidence="3">The sequence shown here is derived from an EMBL/GenBank/DDBJ whole genome shotgun (WGS) entry which is preliminary data.</text>
</comment>